<sequence>MSAPTYNVTVVWREAPSTPEQPAELATNYGYCYQPQLAQGGHAVLLEHAQSGRLHFINLNAVQCINATPVPEKV</sequence>
<keyword evidence="2" id="KW-1185">Reference proteome</keyword>
<dbReference type="KEGG" id="vg:5687518"/>
<reference evidence="1 2" key="1">
    <citation type="journal article" date="2006" name="J. Bacteriol.">
        <title>Genomic analysis of Pseudomonas aeruginosa phages LKD16 and LKA1: establishment of the phiKMV subgroup within the T7 supergroup.</title>
        <authorList>
            <person name="Ceyssens P.J."/>
            <person name="Lavigne R."/>
            <person name="Mattheus W."/>
            <person name="Chibeu A."/>
            <person name="Hertveldt K."/>
            <person name="Mast J."/>
            <person name="Robben J."/>
            <person name="Volckaert G."/>
        </authorList>
    </citation>
    <scope>NUCLEOTIDE SEQUENCE</scope>
</reference>
<organism evidence="1 2">
    <name type="scientific">Pseudomonas phage LKA1</name>
    <dbReference type="NCBI Taxonomy" id="386793"/>
    <lineage>
        <taxon>Viruses</taxon>
        <taxon>Duplodnaviria</taxon>
        <taxon>Heunggongvirae</taxon>
        <taxon>Uroviricota</taxon>
        <taxon>Caudoviricetes</taxon>
        <taxon>Autographivirales</taxon>
        <taxon>Autoscriptoviridae</taxon>
        <taxon>Stubburvirus</taxon>
        <taxon>Stubburvirus LKA1</taxon>
    </lineage>
</organism>
<dbReference type="RefSeq" id="YP_001522871.1">
    <property type="nucleotide sequence ID" value="NC_009936.1"/>
</dbReference>
<dbReference type="EMBL" id="AM265639">
    <property type="protein sequence ID" value="CAK24998.1"/>
    <property type="molecule type" value="Genomic_DNA"/>
</dbReference>
<dbReference type="GeneID" id="5687518"/>
<evidence type="ECO:0000313" key="2">
    <source>
        <dbReference type="Proteomes" id="UP000002089"/>
    </source>
</evidence>
<dbReference type="Proteomes" id="UP000002089">
    <property type="component" value="Segment"/>
</dbReference>
<accession>Q0E5Y4</accession>
<proteinExistence type="predicted"/>
<protein>
    <submittedName>
        <fullName evidence="1">Uncharacterized protein</fullName>
    </submittedName>
</protein>
<name>Q0E5Y4_9CAUD</name>
<evidence type="ECO:0000313" key="1">
    <source>
        <dbReference type="EMBL" id="CAK24998.1"/>
    </source>
</evidence>